<feature type="compositionally biased region" description="Polar residues" evidence="3">
    <location>
        <begin position="718"/>
        <end position="729"/>
    </location>
</feature>
<feature type="compositionally biased region" description="Polar residues" evidence="3">
    <location>
        <begin position="620"/>
        <end position="629"/>
    </location>
</feature>
<accession>A0AAF3JA79</accession>
<evidence type="ECO:0000256" key="1">
    <source>
        <dbReference type="ARBA" id="ARBA00006180"/>
    </source>
</evidence>
<dbReference type="Pfam" id="PF04499">
    <property type="entry name" value="SAPS"/>
    <property type="match status" value="1"/>
</dbReference>
<evidence type="ECO:0000313" key="4">
    <source>
        <dbReference type="Proteomes" id="UP000887575"/>
    </source>
</evidence>
<feature type="region of interest" description="Disordered" evidence="3">
    <location>
        <begin position="563"/>
        <end position="691"/>
    </location>
</feature>
<dbReference type="PANTHER" id="PTHR12634:SF8">
    <property type="entry name" value="FIERY MOUNTAIN, ISOFORM D"/>
    <property type="match status" value="1"/>
</dbReference>
<dbReference type="GO" id="GO:0019888">
    <property type="term" value="F:protein phosphatase regulator activity"/>
    <property type="evidence" value="ECO:0007669"/>
    <property type="project" value="TreeGrafter"/>
</dbReference>
<organism evidence="4 5">
    <name type="scientific">Mesorhabditis belari</name>
    <dbReference type="NCBI Taxonomy" id="2138241"/>
    <lineage>
        <taxon>Eukaryota</taxon>
        <taxon>Metazoa</taxon>
        <taxon>Ecdysozoa</taxon>
        <taxon>Nematoda</taxon>
        <taxon>Chromadorea</taxon>
        <taxon>Rhabditida</taxon>
        <taxon>Rhabditina</taxon>
        <taxon>Rhabditomorpha</taxon>
        <taxon>Rhabditoidea</taxon>
        <taxon>Rhabditidae</taxon>
        <taxon>Mesorhabditinae</taxon>
        <taxon>Mesorhabditis</taxon>
    </lineage>
</organism>
<dbReference type="AlphaFoldDB" id="A0AAF3JA79"/>
<name>A0AAF3JA79_9BILA</name>
<dbReference type="Proteomes" id="UP000887575">
    <property type="component" value="Unassembled WGS sequence"/>
</dbReference>
<feature type="compositionally biased region" description="Polar residues" evidence="3">
    <location>
        <begin position="597"/>
        <end position="606"/>
    </location>
</feature>
<dbReference type="GO" id="GO:0019903">
    <property type="term" value="F:protein phosphatase binding"/>
    <property type="evidence" value="ECO:0007669"/>
    <property type="project" value="InterPro"/>
</dbReference>
<keyword evidence="2" id="KW-0131">Cell cycle</keyword>
<feature type="compositionally biased region" description="Basic and acidic residues" evidence="3">
    <location>
        <begin position="643"/>
        <end position="653"/>
    </location>
</feature>
<protein>
    <submittedName>
        <fullName evidence="5">Serine/threonine-protein phosphatase 6 regulatory subunit 3</fullName>
    </submittedName>
</protein>
<dbReference type="GO" id="GO:0005634">
    <property type="term" value="C:nucleus"/>
    <property type="evidence" value="ECO:0007669"/>
    <property type="project" value="TreeGrafter"/>
</dbReference>
<keyword evidence="4" id="KW-1185">Reference proteome</keyword>
<sequence length="765" mass="85522">MFWQTKPVEENSLEVLLKKETVVLTDVLDDPFLLQAIRIGDKNLLDYLTREDVLLEVMNNALKPTIDATLPLEKQYRHSLICSEILSISSDEIIEAVFSSEVVLSVITDFMNDSSQVNHLIASFYMKIVTQLLSRNPEKMLEVLESGNFINRAIVHLHLSAIAELILRLITTSYEERIGNKIKQWCVEHGLIENCLALLDPSFPSPVHDNVNYLWTELTRTLRENLYTQDVRQDPLLERMQSTEIIEDLIAKVMNLDSCAGMCSSVIINVCSILTVLLETNFVPNCPSQQLADEKNGRWSGGIPGEGNAFPVDVWQPDGKREVETITARHVEKFLKLATMDLESETRSKAWFSLLQVIVELCNTAHLPTHQLLLEGFRKGQLQKLFALAVQQPTISVFHKQLHKIIAYIFFTSSTEVTPLLSYIFKELDIIGVIEAYINPSSLILLPLELICIRAFHANLADLIINASKHGPNKSHVAEIINADDRWKNIHQVITTYKEVNRPHSCVDPGSLSISSRSENQLKDDEEFFAPAQSMLAPLEMKIPAAKLPKHLYDDVFGFGEPLSSDLGEEGHSSSQEQTMSDNKKPDDAATPEEESNAQFESNNSMCFDDWPSTCEPLASSETKTTQSDADPFADWPQTESVSSKKNEVKTALDEWPTSSNAGSEGVKMDQFPVDWNGTEKLGSPAAASSSIESASIFPLHSDQARLTEDEWAFFSNTRGSMTSTNNQEDWPGEAMGKQKPLNSLIDFRPAPTLNASSDSNSSEC</sequence>
<reference evidence="5" key="1">
    <citation type="submission" date="2024-02" db="UniProtKB">
        <authorList>
            <consortium name="WormBaseParasite"/>
        </authorList>
    </citation>
    <scope>IDENTIFICATION</scope>
</reference>
<evidence type="ECO:0000313" key="5">
    <source>
        <dbReference type="WBParaSite" id="MBELARI_LOCUS6061"/>
    </source>
</evidence>
<dbReference type="PANTHER" id="PTHR12634">
    <property type="entry name" value="SIT4 YEAST -ASSOCIATING PROTEIN-RELATED"/>
    <property type="match status" value="1"/>
</dbReference>
<evidence type="ECO:0000256" key="2">
    <source>
        <dbReference type="ARBA" id="ARBA00023306"/>
    </source>
</evidence>
<comment type="similarity">
    <text evidence="1">Belongs to the SAPS family.</text>
</comment>
<dbReference type="GO" id="GO:0005829">
    <property type="term" value="C:cytosol"/>
    <property type="evidence" value="ECO:0007669"/>
    <property type="project" value="TreeGrafter"/>
</dbReference>
<dbReference type="WBParaSite" id="MBELARI_LOCUS6061">
    <property type="protein sequence ID" value="MBELARI_LOCUS6061"/>
    <property type="gene ID" value="MBELARI_LOCUS6061"/>
</dbReference>
<evidence type="ECO:0000256" key="3">
    <source>
        <dbReference type="SAM" id="MobiDB-lite"/>
    </source>
</evidence>
<feature type="region of interest" description="Disordered" evidence="3">
    <location>
        <begin position="718"/>
        <end position="741"/>
    </location>
</feature>
<dbReference type="InterPro" id="IPR007587">
    <property type="entry name" value="SAPS"/>
</dbReference>
<proteinExistence type="inferred from homology"/>